<dbReference type="Pfam" id="PF02910">
    <property type="entry name" value="Succ_DH_flav_C"/>
    <property type="match status" value="1"/>
</dbReference>
<dbReference type="InterPro" id="IPR037099">
    <property type="entry name" value="Fum_R/Succ_DH_flav-like_C_sf"/>
</dbReference>
<dbReference type="Gene3D" id="1.20.58.100">
    <property type="entry name" value="Fumarate reductase/succinate dehydrogenase flavoprotein-like, C-terminal domain"/>
    <property type="match status" value="1"/>
</dbReference>
<reference evidence="2" key="1">
    <citation type="journal article" date="2014" name="Front. Microbiol.">
        <title>High frequency of phylogenetically diverse reductive dehalogenase-homologous genes in deep subseafloor sedimentary metagenomes.</title>
        <authorList>
            <person name="Kawai M."/>
            <person name="Futagami T."/>
            <person name="Toyoda A."/>
            <person name="Takaki Y."/>
            <person name="Nishi S."/>
            <person name="Hori S."/>
            <person name="Arai W."/>
            <person name="Tsubouchi T."/>
            <person name="Morono Y."/>
            <person name="Uchiyama I."/>
            <person name="Ito T."/>
            <person name="Fujiyama A."/>
            <person name="Inagaki F."/>
            <person name="Takami H."/>
        </authorList>
    </citation>
    <scope>NUCLEOTIDE SEQUENCE</scope>
    <source>
        <strain evidence="2">Expedition CK06-06</strain>
    </source>
</reference>
<feature type="non-terminal residue" evidence="2">
    <location>
        <position position="1"/>
    </location>
</feature>
<organism evidence="2">
    <name type="scientific">marine sediment metagenome</name>
    <dbReference type="NCBI Taxonomy" id="412755"/>
    <lineage>
        <taxon>unclassified sequences</taxon>
        <taxon>metagenomes</taxon>
        <taxon>ecological metagenomes</taxon>
    </lineage>
</organism>
<protein>
    <recommendedName>
        <fullName evidence="1">Fumarate reductase/succinate dehydrogenase flavoprotein-like C-terminal domain-containing protein</fullName>
    </recommendedName>
</protein>
<evidence type="ECO:0000259" key="1">
    <source>
        <dbReference type="Pfam" id="PF02910"/>
    </source>
</evidence>
<name>X0YT98_9ZZZZ</name>
<feature type="domain" description="Fumarate reductase/succinate dehydrogenase flavoprotein-like C-terminal" evidence="1">
    <location>
        <begin position="2"/>
        <end position="31"/>
    </location>
</feature>
<accession>X0YT98</accession>
<dbReference type="GO" id="GO:0016491">
    <property type="term" value="F:oxidoreductase activity"/>
    <property type="evidence" value="ECO:0007669"/>
    <property type="project" value="InterPro"/>
</dbReference>
<gene>
    <name evidence="2" type="ORF">S01H4_14194</name>
</gene>
<dbReference type="SUPFAM" id="SSF46977">
    <property type="entry name" value="Succinate dehydrogenase/fumarate reductase flavoprotein C-terminal domain"/>
    <property type="match status" value="1"/>
</dbReference>
<sequence>NSALQREESRGAHYRVDFPDRDDVNWKKHIIY</sequence>
<evidence type="ECO:0000313" key="2">
    <source>
        <dbReference type="EMBL" id="GAG59794.1"/>
    </source>
</evidence>
<comment type="caution">
    <text evidence="2">The sequence shown here is derived from an EMBL/GenBank/DDBJ whole genome shotgun (WGS) entry which is preliminary data.</text>
</comment>
<dbReference type="AlphaFoldDB" id="X0YT98"/>
<dbReference type="InterPro" id="IPR015939">
    <property type="entry name" value="Fum_Rdtase/Succ_DH_flav-like_C"/>
</dbReference>
<dbReference type="EMBL" id="BART01006227">
    <property type="protein sequence ID" value="GAG59794.1"/>
    <property type="molecule type" value="Genomic_DNA"/>
</dbReference>
<proteinExistence type="predicted"/>